<dbReference type="PRINTS" id="PR00038">
    <property type="entry name" value="HTHLUXR"/>
</dbReference>
<dbReference type="Gene3D" id="1.10.10.10">
    <property type="entry name" value="Winged helix-like DNA-binding domain superfamily/Winged helix DNA-binding domain"/>
    <property type="match status" value="1"/>
</dbReference>
<accession>A0A2S5KIH0</accession>
<dbReference type="PROSITE" id="PS50043">
    <property type="entry name" value="HTH_LUXR_2"/>
    <property type="match status" value="1"/>
</dbReference>
<organism evidence="5 6">
    <name type="scientific">Proteobacteria bacterium 228</name>
    <dbReference type="NCBI Taxonomy" id="2083153"/>
    <lineage>
        <taxon>Bacteria</taxon>
        <taxon>Pseudomonadati</taxon>
        <taxon>Pseudomonadota</taxon>
    </lineage>
</organism>
<dbReference type="PANTHER" id="PTHR44688">
    <property type="entry name" value="DNA-BINDING TRANSCRIPTIONAL ACTIVATOR DEVR_DOSR"/>
    <property type="match status" value="1"/>
</dbReference>
<evidence type="ECO:0000313" key="6">
    <source>
        <dbReference type="Proteomes" id="UP000238196"/>
    </source>
</evidence>
<keyword evidence="1" id="KW-0805">Transcription regulation</keyword>
<dbReference type="GO" id="GO:0003677">
    <property type="term" value="F:DNA binding"/>
    <property type="evidence" value="ECO:0007669"/>
    <property type="project" value="UniProtKB-KW"/>
</dbReference>
<dbReference type="EMBL" id="PRLP01000143">
    <property type="protein sequence ID" value="PPC74570.1"/>
    <property type="molecule type" value="Genomic_DNA"/>
</dbReference>
<dbReference type="CDD" id="cd06170">
    <property type="entry name" value="LuxR_C_like"/>
    <property type="match status" value="1"/>
</dbReference>
<dbReference type="Proteomes" id="UP000238196">
    <property type="component" value="Unassembled WGS sequence"/>
</dbReference>
<keyword evidence="3" id="KW-0804">Transcription</keyword>
<comment type="caution">
    <text evidence="5">The sequence shown here is derived from an EMBL/GenBank/DDBJ whole genome shotgun (WGS) entry which is preliminary data.</text>
</comment>
<evidence type="ECO:0000256" key="1">
    <source>
        <dbReference type="ARBA" id="ARBA00023015"/>
    </source>
</evidence>
<dbReference type="OrthoDB" id="343383at2"/>
<name>A0A2S5KIH0_9PROT</name>
<reference evidence="5 6" key="1">
    <citation type="submission" date="2018-02" db="EMBL/GenBank/DDBJ databases">
        <title>novel marine gammaproteobacteria from coastal saline agro ecosystem.</title>
        <authorList>
            <person name="Krishnan R."/>
            <person name="Ramesh Kumar N."/>
        </authorList>
    </citation>
    <scope>NUCLEOTIDE SEQUENCE [LARGE SCALE GENOMIC DNA]</scope>
    <source>
        <strain evidence="5 6">228</strain>
    </source>
</reference>
<evidence type="ECO:0000256" key="3">
    <source>
        <dbReference type="ARBA" id="ARBA00023163"/>
    </source>
</evidence>
<dbReference type="PROSITE" id="PS00622">
    <property type="entry name" value="HTH_LUXR_1"/>
    <property type="match status" value="1"/>
</dbReference>
<evidence type="ECO:0000313" key="5">
    <source>
        <dbReference type="EMBL" id="PPC74570.1"/>
    </source>
</evidence>
<dbReference type="AlphaFoldDB" id="A0A2S5KIH0"/>
<sequence>MTLRRAQASTSLPCQHELARLIDHIHLRTFPQILEEFLQTLCDFDTILMVTYKAAYKPIILHPSDPAEHSATLRTYLDQAYVLDPLFNAIRQQLPAGVCRLKDIAPDSFEASEYYQSCYKNFDLIDEINLVIQLDTKVTCALSLGRKSALGGISRREMKTLQQVFPVVEALVRQFWQAQAKEFVRYERAEGSMKQALSSFGQGLLTRREQEITGLILQGYSTKAIAERLHISPGTVKVHRKNIHTRLNTSTQSEIFTLFLDHLKCLEGGLPLSTDHSMLAENVMTMGALSKSPSVLESAVQVGQG</sequence>
<feature type="domain" description="HTH luxR-type" evidence="4">
    <location>
        <begin position="198"/>
        <end position="263"/>
    </location>
</feature>
<dbReference type="GO" id="GO:0006355">
    <property type="term" value="P:regulation of DNA-templated transcription"/>
    <property type="evidence" value="ECO:0007669"/>
    <property type="project" value="InterPro"/>
</dbReference>
<proteinExistence type="predicted"/>
<dbReference type="Pfam" id="PF00196">
    <property type="entry name" value="GerE"/>
    <property type="match status" value="1"/>
</dbReference>
<keyword evidence="2" id="KW-0238">DNA-binding</keyword>
<dbReference type="PANTHER" id="PTHR44688:SF16">
    <property type="entry name" value="DNA-BINDING TRANSCRIPTIONAL ACTIVATOR DEVR_DOSR"/>
    <property type="match status" value="1"/>
</dbReference>
<dbReference type="SMART" id="SM00421">
    <property type="entry name" value="HTH_LUXR"/>
    <property type="match status" value="1"/>
</dbReference>
<dbReference type="InterPro" id="IPR000792">
    <property type="entry name" value="Tscrpt_reg_LuxR_C"/>
</dbReference>
<evidence type="ECO:0000259" key="4">
    <source>
        <dbReference type="PROSITE" id="PS50043"/>
    </source>
</evidence>
<dbReference type="SUPFAM" id="SSF46894">
    <property type="entry name" value="C-terminal effector domain of the bipartite response regulators"/>
    <property type="match status" value="1"/>
</dbReference>
<protein>
    <submittedName>
        <fullName evidence="5">LuxR family transcriptional regulator</fullName>
    </submittedName>
</protein>
<evidence type="ECO:0000256" key="2">
    <source>
        <dbReference type="ARBA" id="ARBA00023125"/>
    </source>
</evidence>
<dbReference type="InterPro" id="IPR036388">
    <property type="entry name" value="WH-like_DNA-bd_sf"/>
</dbReference>
<dbReference type="InterPro" id="IPR016032">
    <property type="entry name" value="Sig_transdc_resp-reg_C-effctor"/>
</dbReference>
<gene>
    <name evidence="5" type="ORF">C4K68_24940</name>
</gene>